<organism evidence="1 2">
    <name type="scientific">Araneus ventricosus</name>
    <name type="common">Orbweaver spider</name>
    <name type="synonym">Epeira ventricosa</name>
    <dbReference type="NCBI Taxonomy" id="182803"/>
    <lineage>
        <taxon>Eukaryota</taxon>
        <taxon>Metazoa</taxon>
        <taxon>Ecdysozoa</taxon>
        <taxon>Arthropoda</taxon>
        <taxon>Chelicerata</taxon>
        <taxon>Arachnida</taxon>
        <taxon>Araneae</taxon>
        <taxon>Araneomorphae</taxon>
        <taxon>Entelegynae</taxon>
        <taxon>Araneoidea</taxon>
        <taxon>Araneidae</taxon>
        <taxon>Araneus</taxon>
    </lineage>
</organism>
<dbReference type="Proteomes" id="UP000499080">
    <property type="component" value="Unassembled WGS sequence"/>
</dbReference>
<accession>A0A4Y2A9P0</accession>
<dbReference type="AlphaFoldDB" id="A0A4Y2A9P0"/>
<comment type="caution">
    <text evidence="1">The sequence shown here is derived from an EMBL/GenBank/DDBJ whole genome shotgun (WGS) entry which is preliminary data.</text>
</comment>
<proteinExistence type="predicted"/>
<dbReference type="EMBL" id="BGPR01000010">
    <property type="protein sequence ID" value="GBL76410.1"/>
    <property type="molecule type" value="Genomic_DNA"/>
</dbReference>
<name>A0A4Y2A9P0_ARAVE</name>
<protein>
    <submittedName>
        <fullName evidence="1">Uncharacterized protein</fullName>
    </submittedName>
</protein>
<keyword evidence="2" id="KW-1185">Reference proteome</keyword>
<evidence type="ECO:0000313" key="2">
    <source>
        <dbReference type="Proteomes" id="UP000499080"/>
    </source>
</evidence>
<evidence type="ECO:0000313" key="1">
    <source>
        <dbReference type="EMBL" id="GBL76410.1"/>
    </source>
</evidence>
<sequence>MTRTALELAHPSPNFHTTGAGGRLIHVRFNVHQARKHGVSSGLESGFQLEVRWLRSRELPLGHRSLLTSFNTRFTDISYTTYILYSKWVKISRPLNLV</sequence>
<gene>
    <name evidence="1" type="ORF">AVEN_53184_1</name>
</gene>
<reference evidence="1 2" key="1">
    <citation type="journal article" date="2019" name="Sci. Rep.">
        <title>Orb-weaving spider Araneus ventricosus genome elucidates the spidroin gene catalogue.</title>
        <authorList>
            <person name="Kono N."/>
            <person name="Nakamura H."/>
            <person name="Ohtoshi R."/>
            <person name="Moran D.A.P."/>
            <person name="Shinohara A."/>
            <person name="Yoshida Y."/>
            <person name="Fujiwara M."/>
            <person name="Mori M."/>
            <person name="Tomita M."/>
            <person name="Arakawa K."/>
        </authorList>
    </citation>
    <scope>NUCLEOTIDE SEQUENCE [LARGE SCALE GENOMIC DNA]</scope>
</reference>